<comment type="caution">
    <text evidence="8">The sequence shown here is derived from an EMBL/GenBank/DDBJ whole genome shotgun (WGS) entry which is preliminary data.</text>
</comment>
<dbReference type="VEuPathDB" id="FungiDB:TAPDE_005361"/>
<evidence type="ECO:0000256" key="5">
    <source>
        <dbReference type="ARBA" id="ARBA00022801"/>
    </source>
</evidence>
<reference evidence="8 9" key="1">
    <citation type="journal article" date="2013" name="MBio">
        <title>Genome sequencing of the plant pathogen Taphrina deformans, the causal agent of peach leaf curl.</title>
        <authorList>
            <person name="Cisse O.H."/>
            <person name="Almeida J.M.G.C.F."/>
            <person name="Fonseca A."/>
            <person name="Kumar A.A."/>
            <person name="Salojaervi J."/>
            <person name="Overmyer K."/>
            <person name="Hauser P.M."/>
            <person name="Pagni M."/>
        </authorList>
    </citation>
    <scope>NUCLEOTIDE SEQUENCE [LARGE SCALE GENOMIC DNA]</scope>
    <source>
        <strain evidence="9">PYCC 5710 / ATCC 11124 / CBS 356.35 / IMI 108563 / JCM 9778 / NBRC 8474</strain>
    </source>
</reference>
<sequence>MTTLYAFDSSDEITQALGRALRMAFLADTNVLAGQYMKQAYDEAISSRGKFTLAISGGSLAKFMGSSIVKDKSIDWTKWHVFFADERIVPLDHEDSNYKLQQAEFFSKTGIPEDQIHRIDPTLEPQDVADDYESQLVKVFANKDTVKIPMFDLVLLGCGPDGHTCSLFPNHEILREDVAWVGLVEDSPKPPAKRITLTLKVVAAAHRIAFVATGEGKQEILKEIFDDHESNLPCALVNKESKDKCSWFCDKAAVKNVMYDTKGKL</sequence>
<dbReference type="InterPro" id="IPR037171">
    <property type="entry name" value="NagB/RpiA_transferase-like"/>
</dbReference>
<dbReference type="EC" id="3.1.1.31" evidence="4 6"/>
<dbReference type="Gene3D" id="3.40.50.1360">
    <property type="match status" value="1"/>
</dbReference>
<comment type="function">
    <text evidence="6">Hydrolysis of 6-phosphogluconolactone to 6-phosphogluconate.</text>
</comment>
<dbReference type="FunFam" id="3.40.50.1360:FF:000005">
    <property type="entry name" value="6-phosphogluconolactonase"/>
    <property type="match status" value="1"/>
</dbReference>
<dbReference type="SUPFAM" id="SSF100950">
    <property type="entry name" value="NagB/RpiA/CoA transferase-like"/>
    <property type="match status" value="1"/>
</dbReference>
<dbReference type="OrthoDB" id="432544at2759"/>
<dbReference type="InterPro" id="IPR006148">
    <property type="entry name" value="Glc/Gal-6P_isomerase"/>
</dbReference>
<dbReference type="NCBIfam" id="TIGR01198">
    <property type="entry name" value="pgl"/>
    <property type="match status" value="1"/>
</dbReference>
<evidence type="ECO:0000259" key="7">
    <source>
        <dbReference type="Pfam" id="PF01182"/>
    </source>
</evidence>
<evidence type="ECO:0000256" key="6">
    <source>
        <dbReference type="RuleBase" id="RU365095"/>
    </source>
</evidence>
<comment type="pathway">
    <text evidence="2 6">Carbohydrate degradation; pentose phosphate pathway; D-ribulose 5-phosphate from D-glucose 6-phosphate (oxidative stage): step 2/3.</text>
</comment>
<dbReference type="PANTHER" id="PTHR11054">
    <property type="entry name" value="6-PHOSPHOGLUCONOLACTONASE"/>
    <property type="match status" value="1"/>
</dbReference>
<dbReference type="InterPro" id="IPR005900">
    <property type="entry name" value="6-phosphogluconolactonase_DevB"/>
</dbReference>
<dbReference type="eggNOG" id="KOG3147">
    <property type="taxonomic scope" value="Eukaryota"/>
</dbReference>
<dbReference type="GO" id="GO:0017057">
    <property type="term" value="F:6-phosphogluconolactonase activity"/>
    <property type="evidence" value="ECO:0007669"/>
    <property type="project" value="UniProtKB-UniRule"/>
</dbReference>
<keyword evidence="5 6" id="KW-0378">Hydrolase</keyword>
<dbReference type="STRING" id="1097556.R4XGC9"/>
<dbReference type="Proteomes" id="UP000013776">
    <property type="component" value="Unassembled WGS sequence"/>
</dbReference>
<gene>
    <name evidence="8" type="ORF">TAPDE_005361</name>
</gene>
<evidence type="ECO:0000256" key="2">
    <source>
        <dbReference type="ARBA" id="ARBA00004961"/>
    </source>
</evidence>
<dbReference type="GO" id="GO:0006098">
    <property type="term" value="P:pentose-phosphate shunt"/>
    <property type="evidence" value="ECO:0007669"/>
    <property type="project" value="UniProtKB-UniPathway"/>
</dbReference>
<proteinExistence type="inferred from homology"/>
<evidence type="ECO:0000313" key="8">
    <source>
        <dbReference type="EMBL" id="CCG84815.1"/>
    </source>
</evidence>
<comment type="catalytic activity">
    <reaction evidence="1 6">
        <text>6-phospho-D-glucono-1,5-lactone + H2O = 6-phospho-D-gluconate + H(+)</text>
        <dbReference type="Rhea" id="RHEA:12556"/>
        <dbReference type="ChEBI" id="CHEBI:15377"/>
        <dbReference type="ChEBI" id="CHEBI:15378"/>
        <dbReference type="ChEBI" id="CHEBI:57955"/>
        <dbReference type="ChEBI" id="CHEBI:58759"/>
        <dbReference type="EC" id="3.1.1.31"/>
    </reaction>
</comment>
<evidence type="ECO:0000256" key="3">
    <source>
        <dbReference type="ARBA" id="ARBA00010662"/>
    </source>
</evidence>
<dbReference type="CDD" id="cd01400">
    <property type="entry name" value="6PGL"/>
    <property type="match status" value="1"/>
</dbReference>
<dbReference type="EMBL" id="CAHR02000315">
    <property type="protein sequence ID" value="CCG84815.1"/>
    <property type="molecule type" value="Genomic_DNA"/>
</dbReference>
<protein>
    <recommendedName>
        <fullName evidence="4 6">6-phosphogluconolactonase</fullName>
        <shortName evidence="6">6PGL</shortName>
        <ecNumber evidence="4 6">3.1.1.31</ecNumber>
    </recommendedName>
</protein>
<evidence type="ECO:0000256" key="1">
    <source>
        <dbReference type="ARBA" id="ARBA00000832"/>
    </source>
</evidence>
<evidence type="ECO:0000256" key="4">
    <source>
        <dbReference type="ARBA" id="ARBA00013198"/>
    </source>
</evidence>
<dbReference type="GO" id="GO:0005975">
    <property type="term" value="P:carbohydrate metabolic process"/>
    <property type="evidence" value="ECO:0007669"/>
    <property type="project" value="UniProtKB-UniRule"/>
</dbReference>
<organism evidence="8 9">
    <name type="scientific">Taphrina deformans (strain PYCC 5710 / ATCC 11124 / CBS 356.35 / IMI 108563 / JCM 9778 / NBRC 8474)</name>
    <name type="common">Peach leaf curl fungus</name>
    <name type="synonym">Lalaria deformans</name>
    <dbReference type="NCBI Taxonomy" id="1097556"/>
    <lineage>
        <taxon>Eukaryota</taxon>
        <taxon>Fungi</taxon>
        <taxon>Dikarya</taxon>
        <taxon>Ascomycota</taxon>
        <taxon>Taphrinomycotina</taxon>
        <taxon>Taphrinomycetes</taxon>
        <taxon>Taphrinales</taxon>
        <taxon>Taphrinaceae</taxon>
        <taxon>Taphrina</taxon>
    </lineage>
</organism>
<keyword evidence="9" id="KW-1185">Reference proteome</keyword>
<evidence type="ECO:0000313" key="9">
    <source>
        <dbReference type="Proteomes" id="UP000013776"/>
    </source>
</evidence>
<feature type="domain" description="Glucosamine/galactosamine-6-phosphate isomerase" evidence="7">
    <location>
        <begin position="34"/>
        <end position="245"/>
    </location>
</feature>
<comment type="similarity">
    <text evidence="3 6">Belongs to the glucosamine/galactosamine-6-phosphate isomerase family. 6-phosphogluconolactonase subfamily.</text>
</comment>
<dbReference type="Pfam" id="PF01182">
    <property type="entry name" value="Glucosamine_iso"/>
    <property type="match status" value="1"/>
</dbReference>
<accession>R4XGC9</accession>
<dbReference type="AlphaFoldDB" id="R4XGC9"/>
<dbReference type="PANTHER" id="PTHR11054:SF0">
    <property type="entry name" value="6-PHOSPHOGLUCONOLACTONASE"/>
    <property type="match status" value="1"/>
</dbReference>
<name>R4XGC9_TAPDE</name>
<dbReference type="UniPathway" id="UPA00115">
    <property type="reaction ID" value="UER00409"/>
</dbReference>
<dbReference type="InterPro" id="IPR039104">
    <property type="entry name" value="6PGL"/>
</dbReference>